<dbReference type="EMBL" id="JAAOAK010000110">
    <property type="protein sequence ID" value="KAF5689060.1"/>
    <property type="molecule type" value="Genomic_DNA"/>
</dbReference>
<sequence length="188" mass="20452">MEFQLDEHNSDVSAHALGLANIVSCNMAPATERPNREVGGRFSCDKAKAIADSSRASSPGLWLAFYDPALDINQALEGGNTRLHLIDANGEVAINLGITRRQKQGQGLFYDYQLAISSVPSLDLNCDTSSGSNSACFVSLLVQFPNFERRTLRTEPTLGWTDAIAEAGAWFSFFQIVGWIFSGMSVKV</sequence>
<proteinExistence type="predicted"/>
<dbReference type="AlphaFoldDB" id="A0A8H5XAD8"/>
<reference evidence="1 2" key="1">
    <citation type="submission" date="2020-05" db="EMBL/GenBank/DDBJ databases">
        <title>Identification and distribution of gene clusters putatively required for synthesis of sphingolipid metabolism inhibitors in phylogenetically diverse species of the filamentous fungus Fusarium.</title>
        <authorList>
            <person name="Kim H.-S."/>
            <person name="Busman M."/>
            <person name="Brown D.W."/>
            <person name="Divon H."/>
            <person name="Uhlig S."/>
            <person name="Proctor R.H."/>
        </authorList>
    </citation>
    <scope>NUCLEOTIDE SEQUENCE [LARGE SCALE GENOMIC DNA]</scope>
    <source>
        <strain evidence="1 2">NRRL 25311</strain>
    </source>
</reference>
<organism evidence="1 2">
    <name type="scientific">Fusarium denticulatum</name>
    <dbReference type="NCBI Taxonomy" id="48507"/>
    <lineage>
        <taxon>Eukaryota</taxon>
        <taxon>Fungi</taxon>
        <taxon>Dikarya</taxon>
        <taxon>Ascomycota</taxon>
        <taxon>Pezizomycotina</taxon>
        <taxon>Sordariomycetes</taxon>
        <taxon>Hypocreomycetidae</taxon>
        <taxon>Hypocreales</taxon>
        <taxon>Nectriaceae</taxon>
        <taxon>Fusarium</taxon>
        <taxon>Fusarium fujikuroi species complex</taxon>
    </lineage>
</organism>
<accession>A0A8H5XAD8</accession>
<comment type="caution">
    <text evidence="1">The sequence shown here is derived from an EMBL/GenBank/DDBJ whole genome shotgun (WGS) entry which is preliminary data.</text>
</comment>
<gene>
    <name evidence="1" type="ORF">FDENT_4562</name>
</gene>
<evidence type="ECO:0000313" key="2">
    <source>
        <dbReference type="Proteomes" id="UP000562682"/>
    </source>
</evidence>
<protein>
    <submittedName>
        <fullName evidence="1">Uncharacterized protein</fullName>
    </submittedName>
</protein>
<keyword evidence="2" id="KW-1185">Reference proteome</keyword>
<evidence type="ECO:0000313" key="1">
    <source>
        <dbReference type="EMBL" id="KAF5689060.1"/>
    </source>
</evidence>
<dbReference type="Proteomes" id="UP000562682">
    <property type="component" value="Unassembled WGS sequence"/>
</dbReference>
<name>A0A8H5XAD8_9HYPO</name>